<dbReference type="AlphaFoldDB" id="A0A1A8XC88"/>
<name>A0A1A8XC88_PLAOA</name>
<organism evidence="2 3">
    <name type="scientific">Plasmodium ovale curtisi</name>
    <dbReference type="NCBI Taxonomy" id="864141"/>
    <lineage>
        <taxon>Eukaryota</taxon>
        <taxon>Sar</taxon>
        <taxon>Alveolata</taxon>
        <taxon>Apicomplexa</taxon>
        <taxon>Aconoidasida</taxon>
        <taxon>Haemosporida</taxon>
        <taxon>Plasmodiidae</taxon>
        <taxon>Plasmodium</taxon>
        <taxon>Plasmodium (Plasmodium)</taxon>
    </lineage>
</organism>
<proteinExistence type="predicted"/>
<dbReference type="EMBL" id="FLQU01000675">
    <property type="protein sequence ID" value="SBS89059.1"/>
    <property type="molecule type" value="Genomic_DNA"/>
</dbReference>
<dbReference type="Proteomes" id="UP000078560">
    <property type="component" value="Unassembled WGS sequence"/>
</dbReference>
<protein>
    <submittedName>
        <fullName evidence="2">Uncharacterized protein</fullName>
    </submittedName>
</protein>
<reference evidence="2" key="2">
    <citation type="submission" date="2016-05" db="EMBL/GenBank/DDBJ databases">
        <authorList>
            <person name="Lavstsen T."/>
            <person name="Jespersen J.S."/>
        </authorList>
    </citation>
    <scope>NUCLEOTIDE SEQUENCE [LARGE SCALE GENOMIC DNA]</scope>
</reference>
<evidence type="ECO:0000313" key="2">
    <source>
        <dbReference type="EMBL" id="SBT02811.1"/>
    </source>
</evidence>
<sequence>MLTYFFQEKYDEFFGKKYITKKSFRVRYQRLLTQEYGLLGLRTDGQNKNIKIGLLGLEVDEMSSNIKYGILGLETDRQYPSIKVGIHGLETDVSSSNSKTGLRKCSYNGCQNKKIFEKICSLMKQVQKSIPNFLKNS</sequence>
<dbReference type="Proteomes" id="UP000078546">
    <property type="component" value="Unassembled WGS sequence"/>
</dbReference>
<evidence type="ECO:0000313" key="3">
    <source>
        <dbReference type="Proteomes" id="UP000078546"/>
    </source>
</evidence>
<evidence type="ECO:0000313" key="4">
    <source>
        <dbReference type="Proteomes" id="UP000078560"/>
    </source>
</evidence>
<evidence type="ECO:0000313" key="1">
    <source>
        <dbReference type="EMBL" id="SBS89059.1"/>
    </source>
</evidence>
<dbReference type="EMBL" id="FLQV01003768">
    <property type="protein sequence ID" value="SBT02811.1"/>
    <property type="molecule type" value="Genomic_DNA"/>
</dbReference>
<reference evidence="3 4" key="1">
    <citation type="submission" date="2016-05" db="EMBL/GenBank/DDBJ databases">
        <authorList>
            <person name="Naeem Raeece"/>
        </authorList>
    </citation>
    <scope>NUCLEOTIDE SEQUENCE [LARGE SCALE GENOMIC DNA]</scope>
</reference>
<accession>A0A1A8XC88</accession>
<gene>
    <name evidence="2" type="ORF">POVCU1_080990</name>
    <name evidence="1" type="ORF">POVCU2_0052030</name>
</gene>